<gene>
    <name evidence="1" type="ORF">EB796_005797</name>
</gene>
<dbReference type="EMBL" id="VXIV02000812">
    <property type="protein sequence ID" value="KAF6035900.1"/>
    <property type="molecule type" value="Genomic_DNA"/>
</dbReference>
<proteinExistence type="predicted"/>
<accession>A0A7J7KB74</accession>
<organism evidence="1 2">
    <name type="scientific">Bugula neritina</name>
    <name type="common">Brown bryozoan</name>
    <name type="synonym">Sertularia neritina</name>
    <dbReference type="NCBI Taxonomy" id="10212"/>
    <lineage>
        <taxon>Eukaryota</taxon>
        <taxon>Metazoa</taxon>
        <taxon>Spiralia</taxon>
        <taxon>Lophotrochozoa</taxon>
        <taxon>Bryozoa</taxon>
        <taxon>Gymnolaemata</taxon>
        <taxon>Cheilostomatida</taxon>
        <taxon>Flustrina</taxon>
        <taxon>Buguloidea</taxon>
        <taxon>Bugulidae</taxon>
        <taxon>Bugula</taxon>
    </lineage>
</organism>
<protein>
    <submittedName>
        <fullName evidence="1">Uncharacterized protein</fullName>
    </submittedName>
</protein>
<evidence type="ECO:0000313" key="2">
    <source>
        <dbReference type="Proteomes" id="UP000593567"/>
    </source>
</evidence>
<evidence type="ECO:0000313" key="1">
    <source>
        <dbReference type="EMBL" id="KAF6035900.1"/>
    </source>
</evidence>
<sequence length="160" mass="17474">MKSIWPKSPAFTLVAFCYVAISQVFLLSGVHSLTCKTCSGSLNSECYSNSSLSDFDTVCPRITIPVCSRIYTSFNKDPSSNIVSRSCGQRFSDGCVIIQDYLGFKQVRCICSEDLCNEGNEMLNLYHINELCSGSEVILSSKIKLLLLSATTAVIAVVNV</sequence>
<name>A0A7J7KB74_BUGNE</name>
<dbReference type="AlphaFoldDB" id="A0A7J7KB74"/>
<comment type="caution">
    <text evidence="1">The sequence shown here is derived from an EMBL/GenBank/DDBJ whole genome shotgun (WGS) entry which is preliminary data.</text>
</comment>
<keyword evidence="2" id="KW-1185">Reference proteome</keyword>
<dbReference type="Proteomes" id="UP000593567">
    <property type="component" value="Unassembled WGS sequence"/>
</dbReference>
<reference evidence="1" key="1">
    <citation type="submission" date="2020-06" db="EMBL/GenBank/DDBJ databases">
        <title>Draft genome of Bugula neritina, a colonial animal packing powerful symbionts and potential medicines.</title>
        <authorList>
            <person name="Rayko M."/>
        </authorList>
    </citation>
    <scope>NUCLEOTIDE SEQUENCE [LARGE SCALE GENOMIC DNA]</scope>
    <source>
        <strain evidence="1">Kwan_BN1</strain>
    </source>
</reference>